<sequence length="182" mass="19364">MTELLGETQVREPAPARSRHRADRRRGRDPGARRPGRRRVGAGLAALLAAAVALPLLWAQPAVRLAVRQTFTEIPADYDELYFTQLPTTAGGQVVVPLTVVQHGTPGPGLRLQVSLTAPSGTVLGTTTVTLAPEPDTPVGTTVRLPLTEPDAEVRVALLGHDQTLHYRLQATASPDPKASTP</sequence>
<evidence type="ECO:0000313" key="3">
    <source>
        <dbReference type="EMBL" id="TWF82547.1"/>
    </source>
</evidence>
<reference evidence="3 4" key="1">
    <citation type="submission" date="2019-06" db="EMBL/GenBank/DDBJ databases">
        <title>Sequencing the genomes of 1000 actinobacteria strains.</title>
        <authorList>
            <person name="Klenk H.-P."/>
        </authorList>
    </citation>
    <scope>NUCLEOTIDE SEQUENCE [LARGE SCALE GENOMIC DNA]</scope>
    <source>
        <strain evidence="3 4">DSM 44826</strain>
    </source>
</reference>
<evidence type="ECO:0008006" key="5">
    <source>
        <dbReference type="Google" id="ProtNLM"/>
    </source>
</evidence>
<keyword evidence="2" id="KW-0812">Transmembrane</keyword>
<accession>A0A561T611</accession>
<evidence type="ECO:0000256" key="2">
    <source>
        <dbReference type="SAM" id="Phobius"/>
    </source>
</evidence>
<evidence type="ECO:0000256" key="1">
    <source>
        <dbReference type="SAM" id="MobiDB-lite"/>
    </source>
</evidence>
<protein>
    <recommendedName>
        <fullName evidence="5">DUF1616 domain-containing protein</fullName>
    </recommendedName>
</protein>
<dbReference type="RefSeq" id="WP_145909850.1">
    <property type="nucleotide sequence ID" value="NZ_BAAAMZ010000002.1"/>
</dbReference>
<dbReference type="OrthoDB" id="4288130at2"/>
<comment type="caution">
    <text evidence="3">The sequence shown here is derived from an EMBL/GenBank/DDBJ whole genome shotgun (WGS) entry which is preliminary data.</text>
</comment>
<organism evidence="3 4">
    <name type="scientific">Kitasatospora viridis</name>
    <dbReference type="NCBI Taxonomy" id="281105"/>
    <lineage>
        <taxon>Bacteria</taxon>
        <taxon>Bacillati</taxon>
        <taxon>Actinomycetota</taxon>
        <taxon>Actinomycetes</taxon>
        <taxon>Kitasatosporales</taxon>
        <taxon>Streptomycetaceae</taxon>
        <taxon>Kitasatospora</taxon>
    </lineage>
</organism>
<evidence type="ECO:0000313" key="4">
    <source>
        <dbReference type="Proteomes" id="UP000317940"/>
    </source>
</evidence>
<dbReference type="AlphaFoldDB" id="A0A561T611"/>
<keyword evidence="2" id="KW-0472">Membrane</keyword>
<feature type="transmembrane region" description="Helical" evidence="2">
    <location>
        <begin position="40"/>
        <end position="59"/>
    </location>
</feature>
<dbReference type="EMBL" id="VIWT01000004">
    <property type="protein sequence ID" value="TWF82547.1"/>
    <property type="molecule type" value="Genomic_DNA"/>
</dbReference>
<name>A0A561T611_9ACTN</name>
<keyword evidence="2" id="KW-1133">Transmembrane helix</keyword>
<keyword evidence="4" id="KW-1185">Reference proteome</keyword>
<gene>
    <name evidence="3" type="ORF">FHX73_1429</name>
</gene>
<dbReference type="Proteomes" id="UP000317940">
    <property type="component" value="Unassembled WGS sequence"/>
</dbReference>
<proteinExistence type="predicted"/>
<feature type="region of interest" description="Disordered" evidence="1">
    <location>
        <begin position="1"/>
        <end position="37"/>
    </location>
</feature>